<keyword evidence="2" id="KW-1185">Reference proteome</keyword>
<reference evidence="1" key="1">
    <citation type="submission" date="2023-10" db="EMBL/GenBank/DDBJ databases">
        <authorList>
            <person name="Rodriguez Cubillos JULIANA M."/>
            <person name="De Vega J."/>
        </authorList>
    </citation>
    <scope>NUCLEOTIDE SEQUENCE</scope>
</reference>
<name>A0ACB0MDV6_TRIPR</name>
<protein>
    <submittedName>
        <fullName evidence="1">Uncharacterized protein</fullName>
    </submittedName>
</protein>
<accession>A0ACB0MDV6</accession>
<sequence>MGVFTLFHREADPDAKDNCKFPSQHLLLASAIVNSKDLNTHNIFSTKTNLVLCKFLEVKFLICRLFFTFFV</sequence>
<organism evidence="1 2">
    <name type="scientific">Trifolium pratense</name>
    <name type="common">Red clover</name>
    <dbReference type="NCBI Taxonomy" id="57577"/>
    <lineage>
        <taxon>Eukaryota</taxon>
        <taxon>Viridiplantae</taxon>
        <taxon>Streptophyta</taxon>
        <taxon>Embryophyta</taxon>
        <taxon>Tracheophyta</taxon>
        <taxon>Spermatophyta</taxon>
        <taxon>Magnoliopsida</taxon>
        <taxon>eudicotyledons</taxon>
        <taxon>Gunneridae</taxon>
        <taxon>Pentapetalae</taxon>
        <taxon>rosids</taxon>
        <taxon>fabids</taxon>
        <taxon>Fabales</taxon>
        <taxon>Fabaceae</taxon>
        <taxon>Papilionoideae</taxon>
        <taxon>50 kb inversion clade</taxon>
        <taxon>NPAAA clade</taxon>
        <taxon>Hologalegina</taxon>
        <taxon>IRL clade</taxon>
        <taxon>Trifolieae</taxon>
        <taxon>Trifolium</taxon>
    </lineage>
</organism>
<evidence type="ECO:0000313" key="1">
    <source>
        <dbReference type="EMBL" id="CAJ2678858.1"/>
    </source>
</evidence>
<dbReference type="Proteomes" id="UP001177021">
    <property type="component" value="Unassembled WGS sequence"/>
</dbReference>
<gene>
    <name evidence="1" type="ORF">MILVUS5_LOCUS41077</name>
</gene>
<comment type="caution">
    <text evidence="1">The sequence shown here is derived from an EMBL/GenBank/DDBJ whole genome shotgun (WGS) entry which is preliminary data.</text>
</comment>
<dbReference type="EMBL" id="CASHSV030000823">
    <property type="protein sequence ID" value="CAJ2678858.1"/>
    <property type="molecule type" value="Genomic_DNA"/>
</dbReference>
<proteinExistence type="predicted"/>
<evidence type="ECO:0000313" key="2">
    <source>
        <dbReference type="Proteomes" id="UP001177021"/>
    </source>
</evidence>